<evidence type="ECO:0008006" key="5">
    <source>
        <dbReference type="Google" id="ProtNLM"/>
    </source>
</evidence>
<reference evidence="1 4" key="2">
    <citation type="submission" date="2018-11" db="EMBL/GenBank/DDBJ databases">
        <title>Complete genome sequence of Leptospira kmetyi isolate LS 001/16 from soil sample associated with a leptospirosis patient in Kelantan.</title>
        <authorList>
            <person name="Muhammad Yusoff F."/>
            <person name="Muhammad Yusoff S."/>
            <person name="Ahmad M.N."/>
            <person name="Yusof N.Y."/>
            <person name="Aziah I."/>
        </authorList>
    </citation>
    <scope>NUCLEOTIDE SEQUENCE [LARGE SCALE GENOMIC DNA]</scope>
    <source>
        <strain evidence="1 4">LS 001/16</strain>
    </source>
</reference>
<dbReference type="KEGG" id="lkm:EFP84_15715"/>
<organism evidence="1 4">
    <name type="scientific">Leptospira kmetyi</name>
    <dbReference type="NCBI Taxonomy" id="408139"/>
    <lineage>
        <taxon>Bacteria</taxon>
        <taxon>Pseudomonadati</taxon>
        <taxon>Spirochaetota</taxon>
        <taxon>Spirochaetia</taxon>
        <taxon>Leptospirales</taxon>
        <taxon>Leptospiraceae</taxon>
        <taxon>Leptospira</taxon>
    </lineage>
</organism>
<accession>A0A5F1XUI9</accession>
<evidence type="ECO:0000313" key="1">
    <source>
        <dbReference type="EMBL" id="AYV56799.1"/>
    </source>
</evidence>
<gene>
    <name evidence="2" type="ORF">CH378_03975</name>
    <name evidence="1" type="ORF">EFP84_15715</name>
</gene>
<reference evidence="2 3" key="1">
    <citation type="submission" date="2017-07" db="EMBL/GenBank/DDBJ databases">
        <title>Leptospira spp. isolated from tropical soils.</title>
        <authorList>
            <person name="Thibeaux R."/>
            <person name="Iraola G."/>
            <person name="Ferres I."/>
            <person name="Bierque E."/>
            <person name="Girault D."/>
            <person name="Soupe-Gilbert M.-E."/>
            <person name="Picardeau M."/>
            <person name="Goarant C."/>
        </authorList>
    </citation>
    <scope>NUCLEOTIDE SEQUENCE [LARGE SCALE GENOMIC DNA]</scope>
    <source>
        <strain evidence="2 3">JW2-C-B1</strain>
    </source>
</reference>
<dbReference type="AlphaFoldDB" id="A0A5F1XUI9"/>
<evidence type="ECO:0000313" key="2">
    <source>
        <dbReference type="EMBL" id="PJZ31092.1"/>
    </source>
</evidence>
<sequence length="106" mass="12005">MDQQIKDGLNACFGILKIANESVAKFKANTNSIFENLRAKGADDNSEFAVRIRDLADKTFNAYSDVFNRFEKEYKEIRGKFSETAEHLIPSVKKEETPVSRRKAAA</sequence>
<dbReference type="Proteomes" id="UP000231919">
    <property type="component" value="Unassembled WGS sequence"/>
</dbReference>
<dbReference type="EMBL" id="NPDP01000005">
    <property type="protein sequence ID" value="PJZ31092.1"/>
    <property type="molecule type" value="Genomic_DNA"/>
</dbReference>
<keyword evidence="3" id="KW-1185">Reference proteome</keyword>
<proteinExistence type="predicted"/>
<dbReference type="EMBL" id="CP033614">
    <property type="protein sequence ID" value="AYV56799.1"/>
    <property type="molecule type" value="Genomic_DNA"/>
</dbReference>
<dbReference type="Proteomes" id="UP000276407">
    <property type="component" value="Chromosome 1"/>
</dbReference>
<evidence type="ECO:0000313" key="4">
    <source>
        <dbReference type="Proteomes" id="UP000276407"/>
    </source>
</evidence>
<evidence type="ECO:0000313" key="3">
    <source>
        <dbReference type="Proteomes" id="UP000231919"/>
    </source>
</evidence>
<dbReference type="NCBIfam" id="NF047773">
    <property type="entry name" value="phas_rel_Lepto"/>
    <property type="match status" value="1"/>
</dbReference>
<dbReference type="RefSeq" id="WP_100754920.1">
    <property type="nucleotide sequence ID" value="NZ_CP033614.1"/>
</dbReference>
<protein>
    <recommendedName>
        <fullName evidence="5">Chemotaxis protein</fullName>
    </recommendedName>
</protein>
<name>A0A5F1XUI9_9LEPT</name>